<proteinExistence type="predicted"/>
<protein>
    <submittedName>
        <fullName evidence="1">ATP-dependent (S)-NAD(P)H-hydrate dehydratase isoform X3</fullName>
    </submittedName>
</protein>
<organism evidence="1 2">
    <name type="scientific">Scomber scombrus</name>
    <name type="common">Atlantic mackerel</name>
    <name type="synonym">Scomber vernalis</name>
    <dbReference type="NCBI Taxonomy" id="13677"/>
    <lineage>
        <taxon>Eukaryota</taxon>
        <taxon>Metazoa</taxon>
        <taxon>Chordata</taxon>
        <taxon>Craniata</taxon>
        <taxon>Vertebrata</taxon>
        <taxon>Euteleostomi</taxon>
        <taxon>Actinopterygii</taxon>
        <taxon>Neopterygii</taxon>
        <taxon>Teleostei</taxon>
        <taxon>Neoteleostei</taxon>
        <taxon>Acanthomorphata</taxon>
        <taxon>Pelagiaria</taxon>
        <taxon>Scombriformes</taxon>
        <taxon>Scombridae</taxon>
        <taxon>Scomber</taxon>
    </lineage>
</organism>
<name>A0AAV1NJG1_SCOSC</name>
<dbReference type="EMBL" id="CAWUFR010000038">
    <property type="protein sequence ID" value="CAK6959293.1"/>
    <property type="molecule type" value="Genomic_DNA"/>
</dbReference>
<accession>A0AAV1NJG1</accession>
<evidence type="ECO:0000313" key="2">
    <source>
        <dbReference type="Proteomes" id="UP001314229"/>
    </source>
</evidence>
<comment type="caution">
    <text evidence="1">The sequence shown here is derived from an EMBL/GenBank/DDBJ whole genome shotgun (WGS) entry which is preliminary data.</text>
</comment>
<sequence>MNTPLIDSLYGGCGMSEGHLKAARALPASLSNRARERPMIRIICTQLTALKRGPSLVALSIVATLVCVNEKGKV</sequence>
<reference evidence="1 2" key="1">
    <citation type="submission" date="2024-01" db="EMBL/GenBank/DDBJ databases">
        <authorList>
            <person name="Alioto T."/>
            <person name="Alioto T."/>
            <person name="Gomez Garrido J."/>
        </authorList>
    </citation>
    <scope>NUCLEOTIDE SEQUENCE [LARGE SCALE GENOMIC DNA]</scope>
</reference>
<dbReference type="Proteomes" id="UP001314229">
    <property type="component" value="Unassembled WGS sequence"/>
</dbReference>
<keyword evidence="2" id="KW-1185">Reference proteome</keyword>
<evidence type="ECO:0000313" key="1">
    <source>
        <dbReference type="EMBL" id="CAK6959293.1"/>
    </source>
</evidence>
<gene>
    <name evidence="1" type="ORF">FSCOSCO3_A010324</name>
</gene>
<dbReference type="AlphaFoldDB" id="A0AAV1NJG1"/>